<proteinExistence type="predicted"/>
<evidence type="ECO:0000313" key="5">
    <source>
        <dbReference type="EMBL" id="HJC49255.1"/>
    </source>
</evidence>
<dbReference type="Pfam" id="PF01048">
    <property type="entry name" value="PNP_UDP_1"/>
    <property type="match status" value="1"/>
</dbReference>
<reference evidence="5" key="1">
    <citation type="journal article" date="2021" name="PeerJ">
        <title>Extensive microbial diversity within the chicken gut microbiome revealed by metagenomics and culture.</title>
        <authorList>
            <person name="Gilroy R."/>
            <person name="Ravi A."/>
            <person name="Getino M."/>
            <person name="Pursley I."/>
            <person name="Horton D.L."/>
            <person name="Alikhan N.F."/>
            <person name="Baker D."/>
            <person name="Gharbi K."/>
            <person name="Hall N."/>
            <person name="Watson M."/>
            <person name="Adriaenssens E.M."/>
            <person name="Foster-Nyarko E."/>
            <person name="Jarju S."/>
            <person name="Secka A."/>
            <person name="Antonio M."/>
            <person name="Oren A."/>
            <person name="Chaudhuri R.R."/>
            <person name="La Ragione R."/>
            <person name="Hildebrand F."/>
            <person name="Pallen M.J."/>
        </authorList>
    </citation>
    <scope>NUCLEOTIDE SEQUENCE</scope>
    <source>
        <strain evidence="5">ChiSjej3B21-8574</strain>
    </source>
</reference>
<dbReference type="Proteomes" id="UP000823904">
    <property type="component" value="Unassembled WGS sequence"/>
</dbReference>
<evidence type="ECO:0000313" key="6">
    <source>
        <dbReference type="Proteomes" id="UP000823904"/>
    </source>
</evidence>
<dbReference type="PANTHER" id="PTHR43691">
    <property type="entry name" value="URIDINE PHOSPHORYLASE"/>
    <property type="match status" value="1"/>
</dbReference>
<sequence length="215" mass="23575">MIETFASLDDTEKIAELYTANGAVPVYKIRYKNTDIAFYLSRVGAPACVSGFEEIVAMGAGKFVLFGSCGVLNDEITKDKIIIPVSAVRDEGTSYHYIAPSPEIAADPHSVQTLETVLTACGCPYVKGKTWTSDAIYRETLPMIEEHRQEGCLAVEMECASMLAVSKYRGIPFAQFLYGADSLSSDTWEIRDLTLYGLTDAEKYMVLAFECGLAL</sequence>
<dbReference type="CDD" id="cd09007">
    <property type="entry name" value="NP-I_spr0068"/>
    <property type="match status" value="1"/>
</dbReference>
<comment type="caution">
    <text evidence="5">The sequence shown here is derived from an EMBL/GenBank/DDBJ whole genome shotgun (WGS) entry which is preliminary data.</text>
</comment>
<dbReference type="GO" id="GO:0006152">
    <property type="term" value="P:purine nucleoside catabolic process"/>
    <property type="evidence" value="ECO:0007669"/>
    <property type="project" value="TreeGrafter"/>
</dbReference>
<gene>
    <name evidence="5" type="ORF">H9754_01520</name>
</gene>
<evidence type="ECO:0000256" key="1">
    <source>
        <dbReference type="ARBA" id="ARBA00011888"/>
    </source>
</evidence>
<dbReference type="AlphaFoldDB" id="A0A9D2PEF0"/>
<comment type="catalytic activity">
    <reaction evidence="3">
        <text>uridine + phosphate = alpha-D-ribose 1-phosphate + uracil</text>
        <dbReference type="Rhea" id="RHEA:24388"/>
        <dbReference type="ChEBI" id="CHEBI:16704"/>
        <dbReference type="ChEBI" id="CHEBI:17568"/>
        <dbReference type="ChEBI" id="CHEBI:43474"/>
        <dbReference type="ChEBI" id="CHEBI:57720"/>
        <dbReference type="EC" id="2.4.2.3"/>
    </reaction>
</comment>
<protein>
    <recommendedName>
        <fullName evidence="2">Uridine phosphorylase</fullName>
        <ecNumber evidence="1">2.4.2.3</ecNumber>
    </recommendedName>
</protein>
<dbReference type="SUPFAM" id="SSF53167">
    <property type="entry name" value="Purine and uridine phosphorylases"/>
    <property type="match status" value="1"/>
</dbReference>
<feature type="domain" description="Nucleoside phosphorylase" evidence="4">
    <location>
        <begin position="16"/>
        <end position="185"/>
    </location>
</feature>
<dbReference type="InterPro" id="IPR000845">
    <property type="entry name" value="Nucleoside_phosphorylase_d"/>
</dbReference>
<accession>A0A9D2PEF0</accession>
<organism evidence="5 6">
    <name type="scientific">Candidatus Anaerostipes avistercoris</name>
    <dbReference type="NCBI Taxonomy" id="2838462"/>
    <lineage>
        <taxon>Bacteria</taxon>
        <taxon>Bacillati</taxon>
        <taxon>Bacillota</taxon>
        <taxon>Clostridia</taxon>
        <taxon>Lachnospirales</taxon>
        <taxon>Lachnospiraceae</taxon>
        <taxon>Anaerostipes</taxon>
    </lineage>
</organism>
<dbReference type="EC" id="2.4.2.3" evidence="1"/>
<dbReference type="GO" id="GO:0005829">
    <property type="term" value="C:cytosol"/>
    <property type="evidence" value="ECO:0007669"/>
    <property type="project" value="TreeGrafter"/>
</dbReference>
<dbReference type="Gene3D" id="3.40.50.1580">
    <property type="entry name" value="Nucleoside phosphorylase domain"/>
    <property type="match status" value="1"/>
</dbReference>
<dbReference type="GO" id="GO:0004731">
    <property type="term" value="F:purine-nucleoside phosphorylase activity"/>
    <property type="evidence" value="ECO:0007669"/>
    <property type="project" value="TreeGrafter"/>
</dbReference>
<evidence type="ECO:0000259" key="4">
    <source>
        <dbReference type="Pfam" id="PF01048"/>
    </source>
</evidence>
<reference evidence="5" key="2">
    <citation type="submission" date="2021-04" db="EMBL/GenBank/DDBJ databases">
        <authorList>
            <person name="Gilroy R."/>
        </authorList>
    </citation>
    <scope>NUCLEOTIDE SEQUENCE</scope>
    <source>
        <strain evidence="5">ChiSjej3B21-8574</strain>
    </source>
</reference>
<dbReference type="PANTHER" id="PTHR43691:SF11">
    <property type="entry name" value="FI09636P-RELATED"/>
    <property type="match status" value="1"/>
</dbReference>
<dbReference type="GO" id="GO:0004850">
    <property type="term" value="F:uridine phosphorylase activity"/>
    <property type="evidence" value="ECO:0007669"/>
    <property type="project" value="UniProtKB-EC"/>
</dbReference>
<evidence type="ECO:0000256" key="3">
    <source>
        <dbReference type="ARBA" id="ARBA00048447"/>
    </source>
</evidence>
<name>A0A9D2PEF0_9FIRM</name>
<dbReference type="InterPro" id="IPR035994">
    <property type="entry name" value="Nucleoside_phosphorylase_sf"/>
</dbReference>
<dbReference type="EMBL" id="DWWD01000009">
    <property type="protein sequence ID" value="HJC49255.1"/>
    <property type="molecule type" value="Genomic_DNA"/>
</dbReference>
<evidence type="ECO:0000256" key="2">
    <source>
        <dbReference type="ARBA" id="ARBA00021980"/>
    </source>
</evidence>